<evidence type="ECO:0000259" key="1">
    <source>
        <dbReference type="Pfam" id="PF03551"/>
    </source>
</evidence>
<dbReference type="Proteomes" id="UP000516428">
    <property type="component" value="Chromosome"/>
</dbReference>
<keyword evidence="4" id="KW-1185">Reference proteome</keyword>
<evidence type="ECO:0000313" key="4">
    <source>
        <dbReference type="Proteomes" id="UP000516428"/>
    </source>
</evidence>
<dbReference type="Gene3D" id="6.10.140.190">
    <property type="match status" value="1"/>
</dbReference>
<dbReference type="InterPro" id="IPR036388">
    <property type="entry name" value="WH-like_DNA-bd_sf"/>
</dbReference>
<reference evidence="3 4" key="1">
    <citation type="submission" date="2020-09" db="EMBL/GenBank/DDBJ databases">
        <title>A novel species.</title>
        <authorList>
            <person name="Gao J."/>
        </authorList>
    </citation>
    <scope>NUCLEOTIDE SEQUENCE [LARGE SCALE GENOMIC DNA]</scope>
    <source>
        <strain evidence="3 4">CRXT-Y-14</strain>
    </source>
</reference>
<dbReference type="InterPro" id="IPR018309">
    <property type="entry name" value="Tscrpt_reg_PadR_C"/>
</dbReference>
<dbReference type="Pfam" id="PF10400">
    <property type="entry name" value="Vir_act_alpha_C"/>
    <property type="match status" value="1"/>
</dbReference>
<dbReference type="PANTHER" id="PTHR43252:SF2">
    <property type="entry name" value="TRANSCRIPTION REGULATOR, PADR-LIKE FAMILY"/>
    <property type="match status" value="1"/>
</dbReference>
<dbReference type="EMBL" id="CP061281">
    <property type="protein sequence ID" value="QNS04404.1"/>
    <property type="molecule type" value="Genomic_DNA"/>
</dbReference>
<organism evidence="3 4">
    <name type="scientific">Streptomyces xanthii</name>
    <dbReference type="NCBI Taxonomy" id="2768069"/>
    <lineage>
        <taxon>Bacteria</taxon>
        <taxon>Bacillati</taxon>
        <taxon>Actinomycetota</taxon>
        <taxon>Actinomycetes</taxon>
        <taxon>Kitasatosporales</taxon>
        <taxon>Streptomycetaceae</taxon>
        <taxon>Streptomyces</taxon>
    </lineage>
</organism>
<proteinExistence type="predicted"/>
<feature type="domain" description="Transcription regulator PadR N-terminal" evidence="1">
    <location>
        <begin position="7"/>
        <end position="77"/>
    </location>
</feature>
<feature type="domain" description="Transcription regulator PadR C-terminal" evidence="2">
    <location>
        <begin position="90"/>
        <end position="168"/>
    </location>
</feature>
<dbReference type="PANTHER" id="PTHR43252">
    <property type="entry name" value="TRANSCRIPTIONAL REGULATOR YQJI"/>
    <property type="match status" value="1"/>
</dbReference>
<accession>A0A7H1B6P9</accession>
<dbReference type="SUPFAM" id="SSF46785">
    <property type="entry name" value="Winged helix' DNA-binding domain"/>
    <property type="match status" value="1"/>
</dbReference>
<dbReference type="InterPro" id="IPR036390">
    <property type="entry name" value="WH_DNA-bd_sf"/>
</dbReference>
<dbReference type="KEGG" id="sxn:IAG42_12755"/>
<dbReference type="Pfam" id="PF03551">
    <property type="entry name" value="PadR"/>
    <property type="match status" value="1"/>
</dbReference>
<name>A0A7H1B6P9_9ACTN</name>
<evidence type="ECO:0000259" key="2">
    <source>
        <dbReference type="Pfam" id="PF10400"/>
    </source>
</evidence>
<gene>
    <name evidence="3" type="ORF">IAG42_12755</name>
</gene>
<dbReference type="AlphaFoldDB" id="A0A7H1B6P9"/>
<dbReference type="RefSeq" id="WP_188337140.1">
    <property type="nucleotide sequence ID" value="NZ_CP061281.1"/>
</dbReference>
<protein>
    <submittedName>
        <fullName evidence="3">PadR family transcriptional regulator</fullName>
    </submittedName>
</protein>
<dbReference type="InterPro" id="IPR005149">
    <property type="entry name" value="Tscrpt_reg_PadR_N"/>
</dbReference>
<evidence type="ECO:0000313" key="3">
    <source>
        <dbReference type="EMBL" id="QNS04404.1"/>
    </source>
</evidence>
<dbReference type="Gene3D" id="1.10.10.10">
    <property type="entry name" value="Winged helix-like DNA-binding domain superfamily/Winged helix DNA-binding domain"/>
    <property type="match status" value="1"/>
</dbReference>
<sequence>MSLRHALLGLLADGPASGYDLLGTFRTSLENVWPATQSQIYTDLTKLDAAGLIRIAAEGPRGRKTYEITDEGRAELRHWLLETAPEGYRRNDILLRVFLLGAVEPEEARGFLRTRAHSATTRLAALRSFDESMDWGGDPLSVYGRLTLEWGKRFMAMQAEWAEWAEKEVAALEATR</sequence>